<dbReference type="GO" id="GO:0046856">
    <property type="term" value="P:phosphatidylinositol dephosphorylation"/>
    <property type="evidence" value="ECO:0007669"/>
    <property type="project" value="InterPro"/>
</dbReference>
<accession>A0A7S1KSQ6</accession>
<sequence length="981" mass="110873">MSSTTNNNTEIIIPKTKFHELREKWEKISNTPSSPSTPQSAAALKRTSGKFSPVIESKIKLFQRDDSEENGGTPQMVRNSPLVSKQRESEPDISNGNKPTHEQFQNEETISTTQYQMHSLTPNGARDEESSSESHPGMMENAQEVSIDADEYEASETKRHGETVEKVQEEKPSIPEVEEAPTVEKEDVHLKIQDQVESNDSIVEIVNSPPAAAFVDVEDETPIVNEATEEEKMTEQSEPVHTTESSEEETVVVEEPPSPVEEMEYADYTRNSVEEAHDSSPLEHVEIPMNLQQEDTDDDESSEASLDQVSEENEGDIPPASPVNDDTSSAPTTSVANDELEENPFLVKEHLRLKEHQDAIWNIRTVRNFTFHDLGTNKSPEQILCPIFSVSKFNSKKQVFSKKTRLWEVDMIECELRNMDTKRKVKKAHPVDNVLMVEKFPKNPCKLRLTLSSANHPYDLVFKNTVEREHFFQCVCALRTNSLVWAPDFFRIPASNSPETPSEDDNLKNVMLAQISGNYNQKPYKVYNQTMDGERNGTVNLYAASKMEYPIQIFTGTWNMGVAPAPQENEIMADWLSPGKDIYAISLQESDTKTDMGAMTQFFKRILGPEYFPVGTSSLWGIRLFVFAKDKHVSKITCVQVKQKPTGFLQICGNKGGIGLSFKFHETTICIIASHLAAREEKFDKRNEDIYGISGDLNLGIKDLDVTQFNHIFWCGDLNYRLDLPYHEAVSIAQKGKFGELLETDQLAKQIKAGQIFNNWREGKITFPPTYKYKVGTNEYAEYKFRPPSYCDRILWLSQPGCKSRLLEYTNATKVLTSDHVPVRAIFSVDTQLPFVDHFSQASKEKRIVLSSLYLSGRSGAVLRKPQLYFYSNIFAANPVSTKTKSIKVKLVNPAFPDDTVPVLAPHTHHLEYLRSQRIIILLRDAGGKKKKSDYDEDFVGQCVVALNEASGDAPFKFKVPVSAYTRRVGYLNGQIHIVDK</sequence>
<feature type="region of interest" description="Disordered" evidence="1">
    <location>
        <begin position="213"/>
        <end position="266"/>
    </location>
</feature>
<proteinExistence type="predicted"/>
<dbReference type="PANTHER" id="PTHR11200">
    <property type="entry name" value="INOSITOL 5-PHOSPHATASE"/>
    <property type="match status" value="1"/>
</dbReference>
<feature type="domain" description="Inositol polyphosphate-related phosphatase" evidence="2">
    <location>
        <begin position="549"/>
        <end position="837"/>
    </location>
</feature>
<evidence type="ECO:0000259" key="2">
    <source>
        <dbReference type="SMART" id="SM00128"/>
    </source>
</evidence>
<organism evidence="3">
    <name type="scientific">Percolomonas cosmopolitus</name>
    <dbReference type="NCBI Taxonomy" id="63605"/>
    <lineage>
        <taxon>Eukaryota</taxon>
        <taxon>Discoba</taxon>
        <taxon>Heterolobosea</taxon>
        <taxon>Tetramitia</taxon>
        <taxon>Eutetramitia</taxon>
        <taxon>Percolomonadidae</taxon>
        <taxon>Percolomonas</taxon>
    </lineage>
</organism>
<feature type="compositionally biased region" description="Polar residues" evidence="1">
    <location>
        <begin position="92"/>
        <end position="122"/>
    </location>
</feature>
<dbReference type="Pfam" id="PF25404">
    <property type="entry name" value="PH_29"/>
    <property type="match status" value="1"/>
</dbReference>
<dbReference type="InterPro" id="IPR000300">
    <property type="entry name" value="IPPc"/>
</dbReference>
<reference evidence="3" key="1">
    <citation type="submission" date="2021-01" db="EMBL/GenBank/DDBJ databases">
        <authorList>
            <person name="Corre E."/>
            <person name="Pelletier E."/>
            <person name="Niang G."/>
            <person name="Scheremetjew M."/>
            <person name="Finn R."/>
            <person name="Kale V."/>
            <person name="Holt S."/>
            <person name="Cochrane G."/>
            <person name="Meng A."/>
            <person name="Brown T."/>
            <person name="Cohen L."/>
        </authorList>
    </citation>
    <scope>NUCLEOTIDE SEQUENCE</scope>
    <source>
        <strain evidence="3">WS</strain>
    </source>
</reference>
<dbReference type="SMART" id="SM00128">
    <property type="entry name" value="IPPc"/>
    <property type="match status" value="1"/>
</dbReference>
<evidence type="ECO:0000313" key="3">
    <source>
        <dbReference type="EMBL" id="CAD9084123.1"/>
    </source>
</evidence>
<feature type="compositionally biased region" description="Polar residues" evidence="1">
    <location>
        <begin position="70"/>
        <end position="83"/>
    </location>
</feature>
<feature type="region of interest" description="Disordered" evidence="1">
    <location>
        <begin position="26"/>
        <end position="190"/>
    </location>
</feature>
<dbReference type="EMBL" id="HBGD01008946">
    <property type="protein sequence ID" value="CAD9084123.1"/>
    <property type="molecule type" value="Transcribed_RNA"/>
</dbReference>
<dbReference type="InterPro" id="IPR046985">
    <property type="entry name" value="IP5"/>
</dbReference>
<feature type="region of interest" description="Disordered" evidence="1">
    <location>
        <begin position="293"/>
        <end position="341"/>
    </location>
</feature>
<protein>
    <recommendedName>
        <fullName evidence="2">Inositol polyphosphate-related phosphatase domain-containing protein</fullName>
    </recommendedName>
</protein>
<dbReference type="Gene3D" id="3.60.10.10">
    <property type="entry name" value="Endonuclease/exonuclease/phosphatase"/>
    <property type="match status" value="1"/>
</dbReference>
<dbReference type="Pfam" id="PF22669">
    <property type="entry name" value="Exo_endo_phos2"/>
    <property type="match status" value="1"/>
</dbReference>
<feature type="compositionally biased region" description="Low complexity" evidence="1">
    <location>
        <begin position="29"/>
        <end position="43"/>
    </location>
</feature>
<dbReference type="AlphaFoldDB" id="A0A7S1KSQ6"/>
<gene>
    <name evidence="3" type="ORF">PCOS0759_LOCUS7377</name>
</gene>
<evidence type="ECO:0000256" key="1">
    <source>
        <dbReference type="SAM" id="MobiDB-lite"/>
    </source>
</evidence>
<dbReference type="SUPFAM" id="SSF56219">
    <property type="entry name" value="DNase I-like"/>
    <property type="match status" value="1"/>
</dbReference>
<name>A0A7S1KSQ6_9EUKA</name>
<dbReference type="InterPro" id="IPR036691">
    <property type="entry name" value="Endo/exonu/phosph_ase_sf"/>
</dbReference>
<dbReference type="InterPro" id="IPR057607">
    <property type="entry name" value="PH_kinetoplastids"/>
</dbReference>
<feature type="compositionally biased region" description="Polar residues" evidence="1">
    <location>
        <begin position="324"/>
        <end position="336"/>
    </location>
</feature>
<dbReference type="GO" id="GO:0004439">
    <property type="term" value="F:phosphatidylinositol-4,5-bisphosphate 5-phosphatase activity"/>
    <property type="evidence" value="ECO:0007669"/>
    <property type="project" value="TreeGrafter"/>
</dbReference>
<feature type="compositionally biased region" description="Basic and acidic residues" evidence="1">
    <location>
        <begin position="155"/>
        <end position="173"/>
    </location>
</feature>